<sequence length="143" mass="15221">MKKLIPLLLAIFMLLGTQVALGATEAKLSGSGVVTPQAYETISDGQCYIANNGDGTIRITGSTSTSYAVGEIGLKLSLQYYSGGKWSTLSSYSYSNANSDYVFGGKTITVSKGYNYRVMAQHTSLNGGVNESGQSYSTSIYYE</sequence>
<accession>A0A4Z0R9G0</accession>
<reference evidence="2 3" key="1">
    <citation type="submission" date="2019-03" db="EMBL/GenBank/DDBJ databases">
        <title>Draft Genome Sequence of Desulfosporosinus fructosivorans Strain 63.6F, Isolated from Marine Sediment in the Baltic Sea.</title>
        <authorList>
            <person name="Hausmann B."/>
            <person name="Vandieken V."/>
            <person name="Pjevac P."/>
            <person name="Schreck K."/>
            <person name="Herbold C.W."/>
            <person name="Loy A."/>
        </authorList>
    </citation>
    <scope>NUCLEOTIDE SEQUENCE [LARGE SCALE GENOMIC DNA]</scope>
    <source>
        <strain evidence="2 3">63.6F</strain>
    </source>
</reference>
<dbReference type="Proteomes" id="UP000298460">
    <property type="component" value="Unassembled WGS sequence"/>
</dbReference>
<evidence type="ECO:0008006" key="4">
    <source>
        <dbReference type="Google" id="ProtNLM"/>
    </source>
</evidence>
<name>A0A4Z0R9G0_9FIRM</name>
<dbReference type="AlphaFoldDB" id="A0A4Z0R9G0"/>
<dbReference type="OrthoDB" id="1798553at2"/>
<protein>
    <recommendedName>
        <fullName evidence="4">Spore coat protein U domain-containing protein</fullName>
    </recommendedName>
</protein>
<organism evidence="2 3">
    <name type="scientific">Desulfosporosinus fructosivorans</name>
    <dbReference type="NCBI Taxonomy" id="2018669"/>
    <lineage>
        <taxon>Bacteria</taxon>
        <taxon>Bacillati</taxon>
        <taxon>Bacillota</taxon>
        <taxon>Clostridia</taxon>
        <taxon>Eubacteriales</taxon>
        <taxon>Desulfitobacteriaceae</taxon>
        <taxon>Desulfosporosinus</taxon>
    </lineage>
</organism>
<gene>
    <name evidence="2" type="ORF">E4K67_00115</name>
</gene>
<feature type="signal peptide" evidence="1">
    <location>
        <begin position="1"/>
        <end position="22"/>
    </location>
</feature>
<evidence type="ECO:0000313" key="3">
    <source>
        <dbReference type="Proteomes" id="UP000298460"/>
    </source>
</evidence>
<keyword evidence="1" id="KW-0732">Signal</keyword>
<proteinExistence type="predicted"/>
<dbReference type="RefSeq" id="WP_135544398.1">
    <property type="nucleotide sequence ID" value="NZ_SPQQ01000001.1"/>
</dbReference>
<feature type="chain" id="PRO_5021407437" description="Spore coat protein U domain-containing protein" evidence="1">
    <location>
        <begin position="23"/>
        <end position="143"/>
    </location>
</feature>
<keyword evidence="3" id="KW-1185">Reference proteome</keyword>
<comment type="caution">
    <text evidence="2">The sequence shown here is derived from an EMBL/GenBank/DDBJ whole genome shotgun (WGS) entry which is preliminary data.</text>
</comment>
<evidence type="ECO:0000256" key="1">
    <source>
        <dbReference type="SAM" id="SignalP"/>
    </source>
</evidence>
<dbReference type="EMBL" id="SPQQ01000001">
    <property type="protein sequence ID" value="TGE39458.1"/>
    <property type="molecule type" value="Genomic_DNA"/>
</dbReference>
<evidence type="ECO:0000313" key="2">
    <source>
        <dbReference type="EMBL" id="TGE39458.1"/>
    </source>
</evidence>